<keyword evidence="3" id="KW-1185">Reference proteome</keyword>
<feature type="region of interest" description="Disordered" evidence="1">
    <location>
        <begin position="52"/>
        <end position="71"/>
    </location>
</feature>
<dbReference type="EMBL" id="CAJNOC010000981">
    <property type="protein sequence ID" value="CAF0823640.1"/>
    <property type="molecule type" value="Genomic_DNA"/>
</dbReference>
<evidence type="ECO:0000313" key="3">
    <source>
        <dbReference type="Proteomes" id="UP000663879"/>
    </source>
</evidence>
<protein>
    <recommendedName>
        <fullName evidence="4">J domain-containing protein</fullName>
    </recommendedName>
</protein>
<comment type="caution">
    <text evidence="2">The sequence shown here is derived from an EMBL/GenBank/DDBJ whole genome shotgun (WGS) entry which is preliminary data.</text>
</comment>
<organism evidence="2 3">
    <name type="scientific">Brachionus calyciflorus</name>
    <dbReference type="NCBI Taxonomy" id="104777"/>
    <lineage>
        <taxon>Eukaryota</taxon>
        <taxon>Metazoa</taxon>
        <taxon>Spiralia</taxon>
        <taxon>Gnathifera</taxon>
        <taxon>Rotifera</taxon>
        <taxon>Eurotatoria</taxon>
        <taxon>Monogononta</taxon>
        <taxon>Pseudotrocha</taxon>
        <taxon>Ploima</taxon>
        <taxon>Brachionidae</taxon>
        <taxon>Brachionus</taxon>
    </lineage>
</organism>
<dbReference type="AlphaFoldDB" id="A0A813U586"/>
<name>A0A813U586_9BILA</name>
<evidence type="ECO:0008006" key="4">
    <source>
        <dbReference type="Google" id="ProtNLM"/>
    </source>
</evidence>
<proteinExistence type="predicted"/>
<evidence type="ECO:0000313" key="2">
    <source>
        <dbReference type="EMBL" id="CAF0823640.1"/>
    </source>
</evidence>
<dbReference type="InterPro" id="IPR036869">
    <property type="entry name" value="J_dom_sf"/>
</dbReference>
<dbReference type="SUPFAM" id="SSF46565">
    <property type="entry name" value="Chaperone J-domain"/>
    <property type="match status" value="1"/>
</dbReference>
<accession>A0A813U586</accession>
<gene>
    <name evidence="2" type="ORF">OXX778_LOCUS7601</name>
</gene>
<dbReference type="Proteomes" id="UP000663879">
    <property type="component" value="Unassembled WGS sequence"/>
</dbReference>
<evidence type="ECO:0000256" key="1">
    <source>
        <dbReference type="SAM" id="MobiDB-lite"/>
    </source>
</evidence>
<reference evidence="2" key="1">
    <citation type="submission" date="2021-02" db="EMBL/GenBank/DDBJ databases">
        <authorList>
            <person name="Nowell W R."/>
        </authorList>
    </citation>
    <scope>NUCLEOTIDE SEQUENCE</scope>
    <source>
        <strain evidence="2">Ploen Becks lab</strain>
    </source>
</reference>
<sequence length="71" mass="8206">MSQSLASLAGLKTTTTIKEARLGEDHSWVNIKRQDRRLSRLYHPDKGCKDGQLMKKLPAYDDEQSRLFEEN</sequence>
<dbReference type="OrthoDB" id="1734229at2759"/>